<sequence>MNISDLSTDSYGENLISMCFHFHFQEKQANLDQNYYQKICFCAQHGYHNGCRIHNRQY</sequence>
<reference evidence="1" key="1">
    <citation type="submission" date="2014-09" db="EMBL/GenBank/DDBJ databases">
        <authorList>
            <person name="Magalhaes I.L.F."/>
            <person name="Oliveira U."/>
            <person name="Santos F.R."/>
            <person name="Vidigal T.H.D.A."/>
            <person name="Brescovit A.D."/>
            <person name="Santos A.J."/>
        </authorList>
    </citation>
    <scope>NUCLEOTIDE SEQUENCE</scope>
    <source>
        <tissue evidence="1">Shoot tissue taken approximately 20 cm above the soil surface</tissue>
    </source>
</reference>
<name>A0A0A9CK07_ARUDO</name>
<evidence type="ECO:0000313" key="1">
    <source>
        <dbReference type="EMBL" id="JAD75921.1"/>
    </source>
</evidence>
<dbReference type="AlphaFoldDB" id="A0A0A9CK07"/>
<accession>A0A0A9CK07</accession>
<organism evidence="1">
    <name type="scientific">Arundo donax</name>
    <name type="common">Giant reed</name>
    <name type="synonym">Donax arundinaceus</name>
    <dbReference type="NCBI Taxonomy" id="35708"/>
    <lineage>
        <taxon>Eukaryota</taxon>
        <taxon>Viridiplantae</taxon>
        <taxon>Streptophyta</taxon>
        <taxon>Embryophyta</taxon>
        <taxon>Tracheophyta</taxon>
        <taxon>Spermatophyta</taxon>
        <taxon>Magnoliopsida</taxon>
        <taxon>Liliopsida</taxon>
        <taxon>Poales</taxon>
        <taxon>Poaceae</taxon>
        <taxon>PACMAD clade</taxon>
        <taxon>Arundinoideae</taxon>
        <taxon>Arundineae</taxon>
        <taxon>Arundo</taxon>
    </lineage>
</organism>
<proteinExistence type="predicted"/>
<protein>
    <submittedName>
        <fullName evidence="1">Uncharacterized protein</fullName>
    </submittedName>
</protein>
<dbReference type="EMBL" id="GBRH01221974">
    <property type="protein sequence ID" value="JAD75921.1"/>
    <property type="molecule type" value="Transcribed_RNA"/>
</dbReference>
<reference evidence="1" key="2">
    <citation type="journal article" date="2015" name="Data Brief">
        <title>Shoot transcriptome of the giant reed, Arundo donax.</title>
        <authorList>
            <person name="Barrero R.A."/>
            <person name="Guerrero F.D."/>
            <person name="Moolhuijzen P."/>
            <person name="Goolsby J.A."/>
            <person name="Tidwell J."/>
            <person name="Bellgard S.E."/>
            <person name="Bellgard M.I."/>
        </authorList>
    </citation>
    <scope>NUCLEOTIDE SEQUENCE</scope>
    <source>
        <tissue evidence="1">Shoot tissue taken approximately 20 cm above the soil surface</tissue>
    </source>
</reference>